<dbReference type="AlphaFoldDB" id="A0A2I0QYQ3"/>
<feature type="non-terminal residue" evidence="1">
    <location>
        <position position="1"/>
    </location>
</feature>
<dbReference type="Proteomes" id="UP000236654">
    <property type="component" value="Unassembled WGS sequence"/>
</dbReference>
<evidence type="ECO:0000313" key="1">
    <source>
        <dbReference type="EMBL" id="PKR79463.1"/>
    </source>
</evidence>
<organism evidence="1 2">
    <name type="scientific">Brumimicrobium salinarum</name>
    <dbReference type="NCBI Taxonomy" id="2058658"/>
    <lineage>
        <taxon>Bacteria</taxon>
        <taxon>Pseudomonadati</taxon>
        <taxon>Bacteroidota</taxon>
        <taxon>Flavobacteriia</taxon>
        <taxon>Flavobacteriales</taxon>
        <taxon>Crocinitomicaceae</taxon>
        <taxon>Brumimicrobium</taxon>
    </lineage>
</organism>
<dbReference type="Gene3D" id="2.180.10.10">
    <property type="entry name" value="RHS repeat-associated core"/>
    <property type="match status" value="1"/>
</dbReference>
<name>A0A2I0QYQ3_9FLAO</name>
<reference evidence="1 2" key="1">
    <citation type="submission" date="2017-12" db="EMBL/GenBank/DDBJ databases">
        <title>The draft genome sequence of Brumimicrobium saltpan LHR20.</title>
        <authorList>
            <person name="Do Z.-J."/>
            <person name="Luo H.-R."/>
        </authorList>
    </citation>
    <scope>NUCLEOTIDE SEQUENCE [LARGE SCALE GENOMIC DNA]</scope>
    <source>
        <strain evidence="1 2">LHR20</strain>
    </source>
</reference>
<evidence type="ECO:0008006" key="3">
    <source>
        <dbReference type="Google" id="ProtNLM"/>
    </source>
</evidence>
<dbReference type="EMBL" id="PJNI01000040">
    <property type="protein sequence ID" value="PKR79463.1"/>
    <property type="molecule type" value="Genomic_DNA"/>
</dbReference>
<gene>
    <name evidence="1" type="ORF">CW751_14975</name>
</gene>
<sequence length="302" mass="34482">NENIDCSLVDVVSYSDYYPFGMQMPGRNGQTDAYRYGAANGQEKVDEISGEGNHYTAEFWEYDPRIARRWNPDPIVKHHESPYAVFANNPIWFVDRDGADTSTVDDISFNHTDPLEVDAKNIESLKKEINEVKDYIEDAERRLAFAKFGNSAVHLLKNPITQGWGAANDGGIEVLESEIRRGKALVNQGILKVNKLVSEYNKNLEGVRATFEQLNAVARITVDDPEFPTQVTMVIYKRVNYDIGDNKASYNYEIDGKRFNFGYKVTDQNYIYIKLNRKEYMSTEEGYDRTHFLPSAPGLIDN</sequence>
<accession>A0A2I0QYQ3</accession>
<evidence type="ECO:0000313" key="2">
    <source>
        <dbReference type="Proteomes" id="UP000236654"/>
    </source>
</evidence>
<comment type="caution">
    <text evidence="1">The sequence shown here is derived from an EMBL/GenBank/DDBJ whole genome shotgun (WGS) entry which is preliminary data.</text>
</comment>
<keyword evidence="2" id="KW-1185">Reference proteome</keyword>
<protein>
    <recommendedName>
        <fullName evidence="3">RHS repeat-associated core domain-containing protein</fullName>
    </recommendedName>
</protein>
<proteinExistence type="predicted"/>